<dbReference type="EMBL" id="ML119051">
    <property type="protein sequence ID" value="ROT43215.1"/>
    <property type="molecule type" value="Genomic_DNA"/>
</dbReference>
<dbReference type="GeneID" id="39581125"/>
<dbReference type="Pfam" id="PF20150">
    <property type="entry name" value="2EXR"/>
    <property type="match status" value="1"/>
</dbReference>
<accession>A0A3N2Q9A9</accession>
<proteinExistence type="predicted"/>
<dbReference type="OrthoDB" id="3546385at2759"/>
<dbReference type="Proteomes" id="UP000272025">
    <property type="component" value="Unassembled WGS sequence"/>
</dbReference>
<reference evidence="2 3" key="1">
    <citation type="journal article" date="2018" name="Mol. Ecol.">
        <title>The obligate alkalophilic soda-lake fungus Sodiomyces alkalinus has shifted to a protein diet.</title>
        <authorList>
            <person name="Grum-Grzhimaylo A.A."/>
            <person name="Falkoski D.L."/>
            <person name="van den Heuvel J."/>
            <person name="Valero-Jimenez C.A."/>
            <person name="Min B."/>
            <person name="Choi I.G."/>
            <person name="Lipzen A."/>
            <person name="Daum C.G."/>
            <person name="Aanen D.K."/>
            <person name="Tsang A."/>
            <person name="Henrissat B."/>
            <person name="Bilanenko E.N."/>
            <person name="de Vries R.P."/>
            <person name="van Kan J.A.L."/>
            <person name="Grigoriev I.V."/>
            <person name="Debets A.J.M."/>
        </authorList>
    </citation>
    <scope>NUCLEOTIDE SEQUENCE [LARGE SCALE GENOMIC DNA]</scope>
    <source>
        <strain evidence="2 3">F11</strain>
    </source>
</reference>
<name>A0A3N2Q9A9_SODAK</name>
<dbReference type="PANTHER" id="PTHR35910:SF1">
    <property type="entry name" value="2EXR DOMAIN-CONTAINING PROTEIN"/>
    <property type="match status" value="1"/>
</dbReference>
<gene>
    <name evidence="2" type="ORF">SODALDRAFT_33709</name>
</gene>
<protein>
    <recommendedName>
        <fullName evidence="1">2EXR domain-containing protein</fullName>
    </recommendedName>
</protein>
<sequence length="459" mass="52778">MSRKGEGALRLRRRLPLRLRKAIDTVRAKTKNLCSLCVQPFQRNDANRNICRKGEGTPVKQKGGPSGKRLRRPLKTFHPFQRLPTELRMQIWSLAIPERVVSFAHPRNAWGRWRPLDRGIPFGPPFVINTLKGSFHTIALLRVNREARAAAMWYLYGRGPPLPQSKGHERHEQHEGHEGETAHWKINEETSWGGWKRQWDPETSPNLFSPMNDTAVIPFRDAITVDGFAQPRFAPIVHARRIALLVEEPGFRHRCRLERLDPLYTITKRRTFLIRVAVALISWLPGGEWTPPVPSRDFDDMPVKLDHLKELETVTLVFRKYRMGSSSKRTTRTMPGPRTRIVAYEPKPESREEEVETFSVERLLEDILRANRGLERFYGRAGPVLAVRESEELASFVAGTGLPPGVQLQFGKIEDPDAWKDEMWYRGQLALRVSAFVFLRLPVYAILAPVWSVLDCFGL</sequence>
<organism evidence="2 3">
    <name type="scientific">Sodiomyces alkalinus (strain CBS 110278 / VKM F-3762 / F11)</name>
    <name type="common">Alkaliphilic filamentous fungus</name>
    <dbReference type="NCBI Taxonomy" id="1314773"/>
    <lineage>
        <taxon>Eukaryota</taxon>
        <taxon>Fungi</taxon>
        <taxon>Dikarya</taxon>
        <taxon>Ascomycota</taxon>
        <taxon>Pezizomycotina</taxon>
        <taxon>Sordariomycetes</taxon>
        <taxon>Hypocreomycetidae</taxon>
        <taxon>Glomerellales</taxon>
        <taxon>Plectosphaerellaceae</taxon>
        <taxon>Sodiomyces</taxon>
    </lineage>
</organism>
<feature type="domain" description="2EXR" evidence="1">
    <location>
        <begin position="77"/>
        <end position="154"/>
    </location>
</feature>
<keyword evidence="3" id="KW-1185">Reference proteome</keyword>
<dbReference type="AlphaFoldDB" id="A0A3N2Q9A9"/>
<evidence type="ECO:0000259" key="1">
    <source>
        <dbReference type="Pfam" id="PF20150"/>
    </source>
</evidence>
<dbReference type="PANTHER" id="PTHR35910">
    <property type="entry name" value="2EXR DOMAIN-CONTAINING PROTEIN"/>
    <property type="match status" value="1"/>
</dbReference>
<dbReference type="InterPro" id="IPR045518">
    <property type="entry name" value="2EXR"/>
</dbReference>
<evidence type="ECO:0000313" key="3">
    <source>
        <dbReference type="Proteomes" id="UP000272025"/>
    </source>
</evidence>
<dbReference type="RefSeq" id="XP_028471021.1">
    <property type="nucleotide sequence ID" value="XM_028612647.1"/>
</dbReference>
<evidence type="ECO:0000313" key="2">
    <source>
        <dbReference type="EMBL" id="ROT43215.1"/>
    </source>
</evidence>